<evidence type="ECO:0000313" key="2">
    <source>
        <dbReference type="EMBL" id="GFD32614.1"/>
    </source>
</evidence>
<gene>
    <name evidence="2" type="ORF">Tci_904583</name>
</gene>
<evidence type="ECO:0000256" key="1">
    <source>
        <dbReference type="SAM" id="MobiDB-lite"/>
    </source>
</evidence>
<name>A0A699VLG8_TANCI</name>
<feature type="compositionally biased region" description="Low complexity" evidence="1">
    <location>
        <begin position="1"/>
        <end position="17"/>
    </location>
</feature>
<dbReference type="AlphaFoldDB" id="A0A699VLG8"/>
<feature type="region of interest" description="Disordered" evidence="1">
    <location>
        <begin position="1"/>
        <end position="49"/>
    </location>
</feature>
<accession>A0A699VLG8</accession>
<reference evidence="2" key="1">
    <citation type="journal article" date="2019" name="Sci. Rep.">
        <title>Draft genome of Tanacetum cinerariifolium, the natural source of mosquito coil.</title>
        <authorList>
            <person name="Yamashiro T."/>
            <person name="Shiraishi A."/>
            <person name="Satake H."/>
            <person name="Nakayama K."/>
        </authorList>
    </citation>
    <scope>NUCLEOTIDE SEQUENCE</scope>
</reference>
<comment type="caution">
    <text evidence="2">The sequence shown here is derived from an EMBL/GenBank/DDBJ whole genome shotgun (WGS) entry which is preliminary data.</text>
</comment>
<protein>
    <submittedName>
        <fullName evidence="2">Uncharacterized protein</fullName>
    </submittedName>
</protein>
<organism evidence="2">
    <name type="scientific">Tanacetum cinerariifolium</name>
    <name type="common">Dalmatian daisy</name>
    <name type="synonym">Chrysanthemum cinerariifolium</name>
    <dbReference type="NCBI Taxonomy" id="118510"/>
    <lineage>
        <taxon>Eukaryota</taxon>
        <taxon>Viridiplantae</taxon>
        <taxon>Streptophyta</taxon>
        <taxon>Embryophyta</taxon>
        <taxon>Tracheophyta</taxon>
        <taxon>Spermatophyta</taxon>
        <taxon>Magnoliopsida</taxon>
        <taxon>eudicotyledons</taxon>
        <taxon>Gunneridae</taxon>
        <taxon>Pentapetalae</taxon>
        <taxon>asterids</taxon>
        <taxon>campanulids</taxon>
        <taxon>Asterales</taxon>
        <taxon>Asteraceae</taxon>
        <taxon>Asteroideae</taxon>
        <taxon>Anthemideae</taxon>
        <taxon>Anthemidinae</taxon>
        <taxon>Tanacetum</taxon>
    </lineage>
</organism>
<dbReference type="EMBL" id="BKCJ011426371">
    <property type="protein sequence ID" value="GFD32614.1"/>
    <property type="molecule type" value="Genomic_DNA"/>
</dbReference>
<proteinExistence type="predicted"/>
<feature type="non-terminal residue" evidence="2">
    <location>
        <position position="1"/>
    </location>
</feature>
<sequence length="108" mass="11338">GRGRWPRAAAARPKAAPESGPCEHSGPLGRGRPGRACGARHRPRPCGRAAVAPRYRAPKAAGPHHRHKLAAVDGQVDLAERHGFDGFSLVHLLDIGEADDRGGGGILH</sequence>